<dbReference type="AlphaFoldDB" id="F5Z740"/>
<dbReference type="eggNOG" id="ENOG5032ZS2">
    <property type="taxonomic scope" value="Bacteria"/>
</dbReference>
<keyword evidence="3" id="KW-1185">Reference proteome</keyword>
<gene>
    <name evidence="2" type="ordered locus">ambt_21060</name>
</gene>
<dbReference type="NCBIfam" id="TIGR03643">
    <property type="entry name" value="TIGR03643 family protein"/>
    <property type="match status" value="1"/>
</dbReference>
<feature type="compositionally biased region" description="Basic residues" evidence="1">
    <location>
        <begin position="111"/>
        <end position="121"/>
    </location>
</feature>
<name>F5Z740_ALTNA</name>
<reference evidence="2 3" key="1">
    <citation type="journal article" date="2011" name="J. Bacteriol.">
        <title>Complete genome sequence of the polycyclic aromatic hydrocarbon-degrading bacterium Alteromonas sp. strain SN2.</title>
        <authorList>
            <person name="Jin H.M."/>
            <person name="Jeong H."/>
            <person name="Moon E.J."/>
            <person name="Math R.K."/>
            <person name="Lee K."/>
            <person name="Kim H.J."/>
            <person name="Jeon C.O."/>
            <person name="Oh T.K."/>
            <person name="Kim J.F."/>
        </authorList>
    </citation>
    <scope>NUCLEOTIDE SEQUENCE [LARGE SCALE GENOMIC DNA]</scope>
    <source>
        <strain evidence="3">JCM 17741 / KACC 18427 / KCTC 11700BP / SN2</strain>
    </source>
</reference>
<feature type="compositionally biased region" description="Basic and acidic residues" evidence="1">
    <location>
        <begin position="13"/>
        <end position="47"/>
    </location>
</feature>
<dbReference type="InterPro" id="IPR019882">
    <property type="entry name" value="CHP03643"/>
</dbReference>
<proteinExistence type="predicted"/>
<dbReference type="Proteomes" id="UP000000683">
    <property type="component" value="Chromosome"/>
</dbReference>
<dbReference type="EMBL" id="CP002339">
    <property type="protein sequence ID" value="AEF05703.1"/>
    <property type="molecule type" value="Genomic_DNA"/>
</dbReference>
<organism evidence="2 3">
    <name type="scientific">Alteromonas naphthalenivorans</name>
    <dbReference type="NCBI Taxonomy" id="715451"/>
    <lineage>
        <taxon>Bacteria</taxon>
        <taxon>Pseudomonadati</taxon>
        <taxon>Pseudomonadota</taxon>
        <taxon>Gammaproteobacteria</taxon>
        <taxon>Alteromonadales</taxon>
        <taxon>Alteromonadaceae</taxon>
        <taxon>Alteromonas/Salinimonas group</taxon>
        <taxon>Alteromonas</taxon>
    </lineage>
</organism>
<dbReference type="OrthoDB" id="289296at2"/>
<accession>F5Z740</accession>
<evidence type="ECO:0000313" key="3">
    <source>
        <dbReference type="Proteomes" id="UP000000683"/>
    </source>
</evidence>
<feature type="region of interest" description="Disordered" evidence="1">
    <location>
        <begin position="1"/>
        <end position="47"/>
    </location>
</feature>
<dbReference type="Pfam" id="PF10985">
    <property type="entry name" value="DUF2805"/>
    <property type="match status" value="1"/>
</dbReference>
<evidence type="ECO:0008006" key="4">
    <source>
        <dbReference type="Google" id="ProtNLM"/>
    </source>
</evidence>
<evidence type="ECO:0000256" key="1">
    <source>
        <dbReference type="SAM" id="MobiDB-lite"/>
    </source>
</evidence>
<feature type="region of interest" description="Disordered" evidence="1">
    <location>
        <begin position="111"/>
        <end position="142"/>
    </location>
</feature>
<dbReference type="HOGENOM" id="CLU_1811739_0_0_6"/>
<protein>
    <recommendedName>
        <fullName evidence="4">TIGR03643 family protein</fullName>
    </recommendedName>
</protein>
<dbReference type="KEGG" id="alt:ambt_21060"/>
<evidence type="ECO:0000313" key="2">
    <source>
        <dbReference type="EMBL" id="AEF05703.1"/>
    </source>
</evidence>
<sequence>MRDTEEQLTQEQYTKERHFEKGRISKEHSSKEHVSKEPSSKDYPSELYPLERHTEGHLTEVEQSRVIEMAWEDRTPFEAIEDLYGLPEKEVINLMRQNLKHKTFKNWRARVSGRKTKHKTLRPAGVERGYCPSQYKPQSANK</sequence>